<evidence type="ECO:0000259" key="20">
    <source>
        <dbReference type="PROSITE" id="PS50287"/>
    </source>
</evidence>
<feature type="disulfide bond" evidence="14">
    <location>
        <begin position="1274"/>
        <end position="1286"/>
    </location>
</feature>
<dbReference type="Gene3D" id="4.10.400.10">
    <property type="entry name" value="Low-density Lipoprotein Receptor"/>
    <property type="match status" value="16"/>
</dbReference>
<keyword evidence="5" id="KW-0677">Repeat</keyword>
<evidence type="ECO:0000256" key="2">
    <source>
        <dbReference type="ARBA" id="ARBA00022670"/>
    </source>
</evidence>
<dbReference type="Gene3D" id="2.60.120.200">
    <property type="match status" value="3"/>
</dbReference>
<evidence type="ECO:0000256" key="6">
    <source>
        <dbReference type="ARBA" id="ARBA00022801"/>
    </source>
</evidence>
<dbReference type="Pfam" id="PF00057">
    <property type="entry name" value="Ldl_recept_a"/>
    <property type="match status" value="13"/>
</dbReference>
<dbReference type="InterPro" id="IPR000998">
    <property type="entry name" value="MAM_dom"/>
</dbReference>
<feature type="disulfide bond" evidence="14">
    <location>
        <begin position="579"/>
        <end position="591"/>
    </location>
</feature>
<feature type="disulfide bond" evidence="14">
    <location>
        <begin position="1323"/>
        <end position="1341"/>
    </location>
</feature>
<dbReference type="GO" id="GO:0004252">
    <property type="term" value="F:serine-type endopeptidase activity"/>
    <property type="evidence" value="ECO:0007669"/>
    <property type="project" value="InterPro"/>
</dbReference>
<keyword evidence="6 16" id="KW-0378">Hydrolase</keyword>
<evidence type="ECO:0000259" key="17">
    <source>
        <dbReference type="PROSITE" id="PS50038"/>
    </source>
</evidence>
<feature type="domain" description="Peptidase S1" evidence="19">
    <location>
        <begin position="1800"/>
        <end position="2063"/>
    </location>
</feature>
<feature type="disulfide bond" evidence="14">
    <location>
        <begin position="1559"/>
        <end position="1574"/>
    </location>
</feature>
<keyword evidence="10" id="KW-0472">Membrane</keyword>
<comment type="caution">
    <text evidence="15">Lacks conserved residue(s) required for the propagation of feature annotation.</text>
</comment>
<dbReference type="PROSITE" id="PS00134">
    <property type="entry name" value="TRYPSIN_HIS"/>
    <property type="match status" value="1"/>
</dbReference>
<sequence>MKIWKAGGPAELAGEIICAAGQTGMKKTTKIRDMVMDEGSVLRDWELDTLTLIYKGFLYNHTYMERQNFKTYKEEAKSFKELTESILENSIHKDGYHVEINNILLGSKRYLFVIDLAKKTDAENFKYLLENGYINAFQNKQTVLHLIEVIIKENDKYTTTGAPMTTVEYPSTTALSTEIPVRITPAPVPVCKSLEENRCAKFGYDKVGSENPHNFADLQFLVSNGCYDHALEFICVTSYPPCEDNRQRYPCKQFCEQLCQSDEFQCGSGTCKPNNVKCDGKDDCGDYSDELFCPGYTDIGLDCNFSGNNLCNYMMDEQGHFSWMLNKGRTPSLNTGPLTDHTSRNDIGLYLYAEASGQYPYSVARIMSIEVTPDEDWCLRFYYHMFGDQIESLKIQQYFANNAVKKERLLWQRSRNQGDTWIFSAVTLPAGRYQIVFEATRGDGYRGDIAIDDISARRGSCPLSAEGCLNTQFRCANGNCVEKSYVCNSINDCGDYSDERNCSCTNLEFQCHFGMCIPLYQRCDNNRQCPDGSDEIGCDSVCSYGRHKCKDGTCILREWLCDHEADCPDNSDEVNCSKCGGDNWQCRDNGCIQRSDVCNGKKDCHDGSDEINCFRLNDADNVIKVTKGSPDNWMPICSYGFKSIYSDEICKLLGHNEAIGYDVKVVTDQQFAVFNISISANNLLEQLLQTTKMAFFLWRNSCESSSYHHSSTLRQKPSEFTRVEWGSDIAVLTLNEYVAYSDAISPICLPNSLDEFPINAQCYVSGWGKTNFYNASSVPANLQEAKMKLWSDEQCSIAYINYNNKMICAGYSSGYTGNCQGDSGGPLQCRDVHGWWKLYGVFSYFVLGCDVPMQPPVFTRVQKYLTWLDDKLECKFVCDNKRCLMDESARCNGIDNCGDTSDELHCDTNLTCNFDNHFMCGYSYSSTIHGAKPWRHLSSGFTTRNGPVTDYTKGDGTGYFMYADPGISYLLSPITTLSAAGCLEFSLHGRLQGFLEFAVVAVPDNVNHPSKVDINNAGYKRIWLPVIDMWQRVRENLPTGRFIVVFRSTSGFVSIDDTKALEGTCATQVTNCADGEVFCDNKCIKSSQVCNYHTQCFQLQDETSCSSKQKLYQCNLENYRDCFFEQGYLDHGDWIWYEPDRLQINGPLDDHTTAEDGGHVLFLNTKLLSPGQFATISLPVKVPLVSCLKFYYNMDSTGALVVMGCAGNRCAILFQEQYIHGAVWQEVQLELQTAVTAIEIYGYAGPRSNSDKSYIAIDDISINPDVCRLNELTCRPDQYKCSNGDCILKSLMCDNIDHCGDNSDEDDSLCKDVTKMSPDMFRCDDGSYRQRHLRCDGTIDCPDQSDELNCNFPNCKHDEISCNDGKCKNRYSKKDGHKDCDDGSDETGNCEAYQFTCGNGHCISGFRYCDGYIDCPDASDEPVTGCQCNPTFHFKCGDGRCIAKEYDCDGDHIAHCSDERDEDPTRCIFTCTSGSSDIILASQVCDSIPQCPQGQDEIVNCDCPFGYSPCTYGGCVPSNKLCDGHYDCMDHSDEANCVCTDNRQYKCQSGMCLSQSSRCNQIIECDDWSDELNCGNTGSDCPQGYFTCENGVCITNDKKCDGQDNCGDGSDEFNCACDEQTEYQCKKDGTCIPLSWKCDRINDCSDGADEVACDMSCSSDQFKCSFMEYTCVSKTARCDGHYDCSDGSDEMFCELIDERRIVKALKGDTWSVICSTNWYNTWSDDICRHLGNGKASRSTDLTVSGDRYLVIKSDITNITNPRFTSDLLENVRRCPSGKGLAITCSEPVCGVPPPRPSALIIGGHISSTNSWPWMAAILHAGKPLCGAVMISSKWLITAAHCFKAQRIDDGKLKHTPHYIKVVMGSTKLSYPSTTGSSSEQDRLELEVETIIIHPSFNVNSNNVLLNDIALVKLKRTVLTDNTDLRYICYPQQTEQLPEKAKCYTAGWGLTDYRNDEEPNKMKRPIDLRDTRLNLWTDSKCQSVWSNTINSTVHLCAGSTALRPTVCQGDSGGPLMCKTDNGIWQVVGVTSFGPSNCGQTSDVIKPVIFTRISTYSDWITNHMATT</sequence>
<evidence type="ECO:0000313" key="21">
    <source>
        <dbReference type="EMBL" id="KAK2165829.1"/>
    </source>
</evidence>
<feature type="disulfide bond" evidence="14">
    <location>
        <begin position="468"/>
        <end position="480"/>
    </location>
</feature>
<dbReference type="GO" id="GO:0016192">
    <property type="term" value="P:vesicle-mediated transport"/>
    <property type="evidence" value="ECO:0007669"/>
    <property type="project" value="UniProtKB-ARBA"/>
</dbReference>
<dbReference type="Proteomes" id="UP001208570">
    <property type="component" value="Unassembled WGS sequence"/>
</dbReference>
<dbReference type="SUPFAM" id="SSF50494">
    <property type="entry name" value="Trypsin-like serine proteases"/>
    <property type="match status" value="2"/>
</dbReference>
<dbReference type="CDD" id="cd00112">
    <property type="entry name" value="LDLa"/>
    <property type="match status" value="15"/>
</dbReference>
<feature type="disulfide bond" evidence="14">
    <location>
        <begin position="549"/>
        <end position="567"/>
    </location>
</feature>
<feature type="disulfide bond" evidence="14">
    <location>
        <begin position="1588"/>
        <end position="1606"/>
    </location>
</feature>
<dbReference type="InterPro" id="IPR050685">
    <property type="entry name" value="LDLR"/>
</dbReference>
<feature type="disulfide bond" evidence="14">
    <location>
        <begin position="1547"/>
        <end position="1565"/>
    </location>
</feature>
<keyword evidence="9" id="KW-1133">Transmembrane helix</keyword>
<dbReference type="CDD" id="cd07066">
    <property type="entry name" value="CRD_FZ"/>
    <property type="match status" value="1"/>
</dbReference>
<feature type="disulfide bond" evidence="14">
    <location>
        <begin position="259"/>
        <end position="271"/>
    </location>
</feature>
<feature type="disulfide bond" evidence="14">
    <location>
        <begin position="475"/>
        <end position="493"/>
    </location>
</feature>
<protein>
    <submittedName>
        <fullName evidence="21">Uncharacterized protein</fullName>
    </submittedName>
</protein>
<feature type="disulfide bond" evidence="14">
    <location>
        <begin position="1638"/>
        <end position="1653"/>
    </location>
</feature>
<dbReference type="InterPro" id="IPR020067">
    <property type="entry name" value="Frizzled_dom"/>
</dbReference>
<dbReference type="InterPro" id="IPR013320">
    <property type="entry name" value="ConA-like_dom_sf"/>
</dbReference>
<dbReference type="SUPFAM" id="SSF56487">
    <property type="entry name" value="SRCR-like"/>
    <property type="match status" value="2"/>
</dbReference>
<feature type="disulfide bond" evidence="14">
    <location>
        <begin position="891"/>
        <end position="906"/>
    </location>
</feature>
<comment type="subcellular location">
    <subcellularLocation>
        <location evidence="1">Cell membrane</location>
        <topology evidence="1">Single-pass type II membrane protein</topology>
    </subcellularLocation>
</comment>
<feature type="domain" description="MAM" evidence="18">
    <location>
        <begin position="910"/>
        <end position="1067"/>
    </location>
</feature>
<feature type="disulfide bond" evidence="14">
    <location>
        <begin position="1390"/>
        <end position="1402"/>
    </location>
</feature>
<feature type="disulfide bond" evidence="14">
    <location>
        <begin position="561"/>
        <end position="576"/>
    </location>
</feature>
<keyword evidence="4" id="KW-0732">Signal</keyword>
<dbReference type="InterPro" id="IPR009003">
    <property type="entry name" value="Peptidase_S1_PA"/>
</dbReference>
<evidence type="ECO:0000256" key="9">
    <source>
        <dbReference type="ARBA" id="ARBA00022989"/>
    </source>
</evidence>
<evidence type="ECO:0000256" key="1">
    <source>
        <dbReference type="ARBA" id="ARBA00004401"/>
    </source>
</evidence>
<evidence type="ECO:0000256" key="8">
    <source>
        <dbReference type="ARBA" id="ARBA00022968"/>
    </source>
</evidence>
<feature type="disulfide bond" evidence="14">
    <location>
        <begin position="598"/>
        <end position="613"/>
    </location>
</feature>
<feature type="domain" description="SRCR" evidence="20">
    <location>
        <begin position="1669"/>
        <end position="1785"/>
    </location>
</feature>
<feature type="disulfide bond" evidence="14">
    <location>
        <begin position="1503"/>
        <end position="1515"/>
    </location>
</feature>
<comment type="caution">
    <text evidence="21">The sequence shown here is derived from an EMBL/GenBank/DDBJ whole genome shotgun (WGS) entry which is preliminary data.</text>
</comment>
<dbReference type="InterPro" id="IPR036055">
    <property type="entry name" value="LDL_receptor-like_sf"/>
</dbReference>
<feature type="disulfide bond" evidence="14">
    <location>
        <begin position="586"/>
        <end position="604"/>
    </location>
</feature>
<feature type="disulfide bond" evidence="14">
    <location>
        <begin position="1522"/>
        <end position="1537"/>
    </location>
</feature>
<evidence type="ECO:0000256" key="16">
    <source>
        <dbReference type="RuleBase" id="RU363034"/>
    </source>
</evidence>
<keyword evidence="8" id="KW-0735">Signal-anchor</keyword>
<feature type="disulfide bond" evidence="14">
    <location>
        <begin position="1355"/>
        <end position="1367"/>
    </location>
</feature>
<feature type="domain" description="FZ" evidence="17">
    <location>
        <begin position="221"/>
        <end position="296"/>
    </location>
</feature>
<reference evidence="21" key="1">
    <citation type="journal article" date="2023" name="Mol. Biol. Evol.">
        <title>Third-Generation Sequencing Reveals the Adaptive Role of the Epigenome in Three Deep-Sea Polychaetes.</title>
        <authorList>
            <person name="Perez M."/>
            <person name="Aroh O."/>
            <person name="Sun Y."/>
            <person name="Lan Y."/>
            <person name="Juniper S.K."/>
            <person name="Young C.R."/>
            <person name="Angers B."/>
            <person name="Qian P.Y."/>
        </authorList>
    </citation>
    <scope>NUCLEOTIDE SEQUENCE</scope>
    <source>
        <strain evidence="21">P08H-3</strain>
    </source>
</reference>
<keyword evidence="11 14" id="KW-1015">Disulfide bond</keyword>
<dbReference type="Gene3D" id="2.40.10.10">
    <property type="entry name" value="Trypsin-like serine proteases"/>
    <property type="match status" value="2"/>
</dbReference>
<dbReference type="Pfam" id="PF00089">
    <property type="entry name" value="Trypsin"/>
    <property type="match status" value="2"/>
</dbReference>
<accession>A0AAD9K6K5</accession>
<dbReference type="PROSITE" id="PS01209">
    <property type="entry name" value="LDLRA_1"/>
    <property type="match status" value="4"/>
</dbReference>
<feature type="domain" description="MAM" evidence="18">
    <location>
        <begin position="301"/>
        <end position="463"/>
    </location>
</feature>
<dbReference type="InterPro" id="IPR023415">
    <property type="entry name" value="LDLR_class-A_CS"/>
</dbReference>
<dbReference type="SUPFAM" id="SSF49899">
    <property type="entry name" value="Concanavalin A-like lectins/glucanases"/>
    <property type="match status" value="3"/>
</dbReference>
<dbReference type="CDD" id="cd00190">
    <property type="entry name" value="Tryp_SPc"/>
    <property type="match status" value="2"/>
</dbReference>
<dbReference type="EMBL" id="JAODUP010000045">
    <property type="protein sequence ID" value="KAK2165829.1"/>
    <property type="molecule type" value="Genomic_DNA"/>
</dbReference>
<dbReference type="FunFam" id="2.40.10.10:FF:000002">
    <property type="entry name" value="Transmembrane protease serine"/>
    <property type="match status" value="2"/>
</dbReference>
<dbReference type="PROSITE" id="PS50068">
    <property type="entry name" value="LDLRA_2"/>
    <property type="match status" value="17"/>
</dbReference>
<dbReference type="GO" id="GO:0005886">
    <property type="term" value="C:plasma membrane"/>
    <property type="evidence" value="ECO:0007669"/>
    <property type="project" value="UniProtKB-SubCell"/>
</dbReference>
<feature type="disulfide bond" evidence="14">
    <location>
        <begin position="278"/>
        <end position="293"/>
    </location>
</feature>
<dbReference type="FunFam" id="4.10.400.10:FF:000034">
    <property type="entry name" value="Low-density lipoprotein receptor-related protein 2"/>
    <property type="match status" value="1"/>
</dbReference>
<feature type="disulfide bond" evidence="14">
    <location>
        <begin position="1281"/>
        <end position="1299"/>
    </location>
</feature>
<keyword evidence="12" id="KW-0325">Glycoprotein</keyword>
<feature type="domain" description="MAM" evidence="18">
    <location>
        <begin position="1112"/>
        <end position="1269"/>
    </location>
</feature>
<dbReference type="SUPFAM" id="SSF57424">
    <property type="entry name" value="LDL receptor-like module"/>
    <property type="match status" value="14"/>
</dbReference>
<feature type="disulfide bond" evidence="14">
    <location>
        <begin position="504"/>
        <end position="516"/>
    </location>
</feature>
<evidence type="ECO:0000256" key="12">
    <source>
        <dbReference type="ARBA" id="ARBA00023180"/>
    </source>
</evidence>
<comment type="similarity">
    <text evidence="13">Belongs to the peptidase S1 family. CLIP subfamily.</text>
</comment>
<name>A0AAD9K6K5_9ANNE</name>
<feature type="disulfide bond" evidence="14">
    <location>
        <begin position="1362"/>
        <end position="1380"/>
    </location>
</feature>
<feature type="disulfide bond" evidence="14">
    <location>
        <begin position="1678"/>
        <end position="1693"/>
    </location>
</feature>
<dbReference type="PANTHER" id="PTHR24270">
    <property type="entry name" value="LOW-DENSITY LIPOPROTEIN RECEPTOR-RELATED"/>
    <property type="match status" value="1"/>
</dbReference>
<evidence type="ECO:0000256" key="14">
    <source>
        <dbReference type="PROSITE-ProRule" id="PRU00124"/>
    </source>
</evidence>
<dbReference type="InterPro" id="IPR033116">
    <property type="entry name" value="TRYPSIN_SER"/>
</dbReference>
<dbReference type="PROSITE" id="PS50060">
    <property type="entry name" value="MAM_2"/>
    <property type="match status" value="3"/>
</dbReference>
<feature type="disulfide bond" evidence="14">
    <location>
        <begin position="266"/>
        <end position="284"/>
    </location>
</feature>
<dbReference type="SUPFAM" id="SSF63501">
    <property type="entry name" value="Frizzled cysteine-rich domain"/>
    <property type="match status" value="1"/>
</dbReference>
<evidence type="ECO:0000256" key="15">
    <source>
        <dbReference type="PROSITE-ProRule" id="PRU00196"/>
    </source>
</evidence>
<evidence type="ECO:0000313" key="22">
    <source>
        <dbReference type="Proteomes" id="UP001208570"/>
    </source>
</evidence>
<keyword evidence="2 16" id="KW-0645">Protease</keyword>
<feature type="disulfide bond" evidence="14">
    <location>
        <begin position="1397"/>
        <end position="1415"/>
    </location>
</feature>
<dbReference type="PROSITE" id="PS50038">
    <property type="entry name" value="FZ"/>
    <property type="match status" value="1"/>
</dbReference>
<evidence type="ECO:0000256" key="13">
    <source>
        <dbReference type="ARBA" id="ARBA00024195"/>
    </source>
</evidence>
<feature type="disulfide bond" evidence="14">
    <location>
        <begin position="1090"/>
        <end position="1105"/>
    </location>
</feature>
<feature type="disulfide bond" evidence="14">
    <location>
        <begin position="511"/>
        <end position="529"/>
    </location>
</feature>
<evidence type="ECO:0000259" key="18">
    <source>
        <dbReference type="PROSITE" id="PS50060"/>
    </source>
</evidence>
<evidence type="ECO:0000256" key="3">
    <source>
        <dbReference type="ARBA" id="ARBA00022692"/>
    </source>
</evidence>
<evidence type="ECO:0000256" key="7">
    <source>
        <dbReference type="ARBA" id="ARBA00022825"/>
    </source>
</evidence>
<dbReference type="PRINTS" id="PR00261">
    <property type="entry name" value="LDLRECEPTOR"/>
</dbReference>
<dbReference type="PROSITE" id="PS50287">
    <property type="entry name" value="SRCR_2"/>
    <property type="match status" value="1"/>
</dbReference>
<keyword evidence="7 16" id="KW-0720">Serine protease</keyword>
<dbReference type="InterPro" id="IPR018114">
    <property type="entry name" value="TRYPSIN_HIS"/>
</dbReference>
<gene>
    <name evidence="21" type="ORF">LSH36_45g14115</name>
</gene>
<dbReference type="SMART" id="SM00192">
    <property type="entry name" value="LDLa"/>
    <property type="match status" value="18"/>
</dbReference>
<keyword evidence="3" id="KW-0812">Transmembrane</keyword>
<evidence type="ECO:0000259" key="19">
    <source>
        <dbReference type="PROSITE" id="PS50240"/>
    </source>
</evidence>
<dbReference type="PANTHER" id="PTHR24270:SF62">
    <property type="entry name" value="LOW-DENSITY LIPOPROTEIN RECEPTOR-RELATED PROTEIN 2"/>
    <property type="match status" value="1"/>
</dbReference>
<feature type="domain" description="Peptidase S1" evidence="19">
    <location>
        <begin position="727"/>
        <end position="873"/>
    </location>
</feature>
<dbReference type="InterPro" id="IPR001254">
    <property type="entry name" value="Trypsin_dom"/>
</dbReference>
<dbReference type="CDD" id="cd06263">
    <property type="entry name" value="MAM"/>
    <property type="match status" value="1"/>
</dbReference>
<dbReference type="InterPro" id="IPR043504">
    <property type="entry name" value="Peptidase_S1_PA_chymotrypsin"/>
</dbReference>
<feature type="disulfide bond" evidence="14">
    <location>
        <begin position="1510"/>
        <end position="1528"/>
    </location>
</feature>
<dbReference type="InterPro" id="IPR002172">
    <property type="entry name" value="LDrepeatLR_classA_rpt"/>
</dbReference>
<feature type="disulfide bond" evidence="14">
    <location>
        <begin position="1600"/>
        <end position="1615"/>
    </location>
</feature>
<dbReference type="PROSITE" id="PS00135">
    <property type="entry name" value="TRYPSIN_SER"/>
    <property type="match status" value="1"/>
</dbReference>
<feature type="disulfide bond" evidence="14">
    <location>
        <begin position="1335"/>
        <end position="1350"/>
    </location>
</feature>
<dbReference type="InterPro" id="IPR036772">
    <property type="entry name" value="SRCR-like_dom_sf"/>
</dbReference>
<feature type="disulfide bond" evidence="14">
    <location>
        <begin position="487"/>
        <end position="502"/>
    </location>
</feature>
<dbReference type="PROSITE" id="PS50240">
    <property type="entry name" value="TRYPSIN_DOM"/>
    <property type="match status" value="2"/>
</dbReference>
<keyword evidence="22" id="KW-1185">Reference proteome</keyword>
<dbReference type="GO" id="GO:0006508">
    <property type="term" value="P:proteolysis"/>
    <property type="evidence" value="ECO:0007669"/>
    <property type="project" value="UniProtKB-KW"/>
</dbReference>
<feature type="disulfide bond" evidence="14">
    <location>
        <begin position="523"/>
        <end position="538"/>
    </location>
</feature>
<evidence type="ECO:0000256" key="5">
    <source>
        <dbReference type="ARBA" id="ARBA00022737"/>
    </source>
</evidence>
<evidence type="ECO:0000256" key="10">
    <source>
        <dbReference type="ARBA" id="ARBA00023136"/>
    </source>
</evidence>
<feature type="disulfide bond" evidence="14">
    <location>
        <begin position="542"/>
        <end position="554"/>
    </location>
</feature>
<evidence type="ECO:0000256" key="4">
    <source>
        <dbReference type="ARBA" id="ARBA00022729"/>
    </source>
</evidence>
<dbReference type="Pfam" id="PF00629">
    <property type="entry name" value="MAM"/>
    <property type="match status" value="3"/>
</dbReference>
<evidence type="ECO:0000256" key="11">
    <source>
        <dbReference type="ARBA" id="ARBA00023157"/>
    </source>
</evidence>
<dbReference type="InterPro" id="IPR001190">
    <property type="entry name" value="SRCR"/>
</dbReference>
<dbReference type="SMART" id="SM00137">
    <property type="entry name" value="MAM"/>
    <property type="match status" value="3"/>
</dbReference>
<feature type="disulfide bond" evidence="14">
    <location>
        <begin position="1581"/>
        <end position="1593"/>
    </location>
</feature>
<dbReference type="Pfam" id="PF15494">
    <property type="entry name" value="SRCR_2"/>
    <property type="match status" value="1"/>
</dbReference>
<organism evidence="21 22">
    <name type="scientific">Paralvinella palmiformis</name>
    <dbReference type="NCBI Taxonomy" id="53620"/>
    <lineage>
        <taxon>Eukaryota</taxon>
        <taxon>Metazoa</taxon>
        <taxon>Spiralia</taxon>
        <taxon>Lophotrochozoa</taxon>
        <taxon>Annelida</taxon>
        <taxon>Polychaeta</taxon>
        <taxon>Sedentaria</taxon>
        <taxon>Canalipalpata</taxon>
        <taxon>Terebellida</taxon>
        <taxon>Terebelliformia</taxon>
        <taxon>Alvinellidae</taxon>
        <taxon>Paralvinella</taxon>
    </lineage>
</organism>
<dbReference type="InterPro" id="IPR036790">
    <property type="entry name" value="Frizzled_dom_sf"/>
</dbReference>
<dbReference type="SMART" id="SM00020">
    <property type="entry name" value="Tryp_SPc"/>
    <property type="match status" value="2"/>
</dbReference>
<proteinExistence type="inferred from homology"/>